<reference evidence="2" key="1">
    <citation type="submission" date="2022-03" db="EMBL/GenBank/DDBJ databases">
        <authorList>
            <person name="Tunstrom K."/>
        </authorList>
    </citation>
    <scope>NUCLEOTIDE SEQUENCE</scope>
</reference>
<proteinExistence type="predicted"/>
<keyword evidence="1" id="KW-0732">Signal</keyword>
<accession>A0AAU9UHK6</accession>
<dbReference type="EMBL" id="CAKOGL010000019">
    <property type="protein sequence ID" value="CAH2098501.1"/>
    <property type="molecule type" value="Genomic_DNA"/>
</dbReference>
<sequence>MMPLYTIAFLGLLVGAQSKSVELSNVEYRPSVASRVDSLANDHRAVESSQLVDSSRAGLSRDEVAAAIASSRDGKLLLADAQALNDELSRRGLYRPYALLPRPNIYRGRLYSGLRADDLAIGGDIRANEPVLHLNQADELVNLLVGQRDGNIDHAAAVLRSVENLNALHALQESITNRGGSQAVVNLDQVADALSRADVLQAVQELVEPAIHSRHGQDHAAAILERANTLKALNDLQGSVAVRSGEPILKLAVDHAAHGAERVDSRGGVVGGQSVRLGNKVRAPCPYC</sequence>
<comment type="caution">
    <text evidence="2">The sequence shown here is derived from an EMBL/GenBank/DDBJ whole genome shotgun (WGS) entry which is preliminary data.</text>
</comment>
<evidence type="ECO:0000256" key="1">
    <source>
        <dbReference type="SAM" id="SignalP"/>
    </source>
</evidence>
<keyword evidence="3" id="KW-1185">Reference proteome</keyword>
<organism evidence="2 3">
    <name type="scientific">Euphydryas editha</name>
    <name type="common">Edith's checkerspot</name>
    <dbReference type="NCBI Taxonomy" id="104508"/>
    <lineage>
        <taxon>Eukaryota</taxon>
        <taxon>Metazoa</taxon>
        <taxon>Ecdysozoa</taxon>
        <taxon>Arthropoda</taxon>
        <taxon>Hexapoda</taxon>
        <taxon>Insecta</taxon>
        <taxon>Pterygota</taxon>
        <taxon>Neoptera</taxon>
        <taxon>Endopterygota</taxon>
        <taxon>Lepidoptera</taxon>
        <taxon>Glossata</taxon>
        <taxon>Ditrysia</taxon>
        <taxon>Papilionoidea</taxon>
        <taxon>Nymphalidae</taxon>
        <taxon>Nymphalinae</taxon>
        <taxon>Euphydryas</taxon>
    </lineage>
</organism>
<evidence type="ECO:0000313" key="2">
    <source>
        <dbReference type="EMBL" id="CAH2098501.1"/>
    </source>
</evidence>
<gene>
    <name evidence="2" type="ORF">EEDITHA_LOCUS13605</name>
</gene>
<feature type="chain" id="PRO_5043549732" evidence="1">
    <location>
        <begin position="19"/>
        <end position="288"/>
    </location>
</feature>
<dbReference type="AlphaFoldDB" id="A0AAU9UHK6"/>
<evidence type="ECO:0000313" key="3">
    <source>
        <dbReference type="Proteomes" id="UP001153954"/>
    </source>
</evidence>
<protein>
    <submittedName>
        <fullName evidence="2">Uncharacterized protein</fullName>
    </submittedName>
</protein>
<feature type="signal peptide" evidence="1">
    <location>
        <begin position="1"/>
        <end position="18"/>
    </location>
</feature>
<dbReference type="Proteomes" id="UP001153954">
    <property type="component" value="Unassembled WGS sequence"/>
</dbReference>
<name>A0AAU9UHK6_EUPED</name>